<evidence type="ECO:0000313" key="9">
    <source>
        <dbReference type="Proteomes" id="UP000230002"/>
    </source>
</evidence>
<dbReference type="STRING" id="1077348.A0A2G8RS37"/>
<evidence type="ECO:0000313" key="8">
    <source>
        <dbReference type="EMBL" id="PIL24301.1"/>
    </source>
</evidence>
<feature type="compositionally biased region" description="Basic and acidic residues" evidence="6">
    <location>
        <begin position="429"/>
        <end position="441"/>
    </location>
</feature>
<feature type="region of interest" description="Disordered" evidence="6">
    <location>
        <begin position="718"/>
        <end position="762"/>
    </location>
</feature>
<dbReference type="InterPro" id="IPR051294">
    <property type="entry name" value="HORMA_MeioticProgression"/>
</dbReference>
<feature type="region of interest" description="Disordered" evidence="6">
    <location>
        <begin position="395"/>
        <end position="459"/>
    </location>
</feature>
<keyword evidence="5" id="KW-0469">Meiosis</keyword>
<feature type="region of interest" description="Disordered" evidence="6">
    <location>
        <begin position="52"/>
        <end position="72"/>
    </location>
</feature>
<dbReference type="GO" id="GO:0005694">
    <property type="term" value="C:chromosome"/>
    <property type="evidence" value="ECO:0007669"/>
    <property type="project" value="UniProtKB-SubCell"/>
</dbReference>
<dbReference type="InterPro" id="IPR013083">
    <property type="entry name" value="Znf_RING/FYVE/PHD"/>
</dbReference>
<gene>
    <name evidence="8" type="ORF">GSI_14054</name>
</gene>
<proteinExistence type="predicted"/>
<dbReference type="GO" id="GO:0007130">
    <property type="term" value="P:synaptonemal complex assembly"/>
    <property type="evidence" value="ECO:0007669"/>
    <property type="project" value="TreeGrafter"/>
</dbReference>
<dbReference type="GO" id="GO:0051598">
    <property type="term" value="P:meiotic recombination checkpoint signaling"/>
    <property type="evidence" value="ECO:0007669"/>
    <property type="project" value="TreeGrafter"/>
</dbReference>
<dbReference type="Gene3D" id="3.30.900.10">
    <property type="entry name" value="HORMA domain"/>
    <property type="match status" value="2"/>
</dbReference>
<dbReference type="PANTHER" id="PTHR48225:SF7">
    <property type="entry name" value="MEIOSIS-SPECIFIC PROTEIN HOP1"/>
    <property type="match status" value="1"/>
</dbReference>
<name>A0A2G8RS37_9APHY</name>
<feature type="region of interest" description="Disordered" evidence="6">
    <location>
        <begin position="778"/>
        <end position="829"/>
    </location>
</feature>
<evidence type="ECO:0000256" key="2">
    <source>
        <dbReference type="ARBA" id="ARBA00004286"/>
    </source>
</evidence>
<dbReference type="PROSITE" id="PS50815">
    <property type="entry name" value="HORMA"/>
    <property type="match status" value="1"/>
</dbReference>
<reference evidence="8 9" key="1">
    <citation type="journal article" date="2015" name="Sci. Rep.">
        <title>Chromosome-level genome map provides insights into diverse defense mechanisms in the medicinal fungus Ganoderma sinense.</title>
        <authorList>
            <person name="Zhu Y."/>
            <person name="Xu J."/>
            <person name="Sun C."/>
            <person name="Zhou S."/>
            <person name="Xu H."/>
            <person name="Nelson D.R."/>
            <person name="Qian J."/>
            <person name="Song J."/>
            <person name="Luo H."/>
            <person name="Xiang L."/>
            <person name="Li Y."/>
            <person name="Xu Z."/>
            <person name="Ji A."/>
            <person name="Wang L."/>
            <person name="Lu S."/>
            <person name="Hayward A."/>
            <person name="Sun W."/>
            <person name="Li X."/>
            <person name="Schwartz D.C."/>
            <person name="Wang Y."/>
            <person name="Chen S."/>
        </authorList>
    </citation>
    <scope>NUCLEOTIDE SEQUENCE [LARGE SCALE GENOMIC DNA]</scope>
    <source>
        <strain evidence="8 9">ZZ0214-1</strain>
    </source>
</reference>
<evidence type="ECO:0000259" key="7">
    <source>
        <dbReference type="PROSITE" id="PS50815"/>
    </source>
</evidence>
<dbReference type="InterPro" id="IPR036570">
    <property type="entry name" value="HORMA_dom_sf"/>
</dbReference>
<comment type="subcellular location">
    <subcellularLocation>
        <location evidence="2">Chromosome</location>
    </subcellularLocation>
    <subcellularLocation>
        <location evidence="1">Nucleus</location>
    </subcellularLocation>
</comment>
<keyword evidence="4" id="KW-0539">Nucleus</keyword>
<evidence type="ECO:0000256" key="3">
    <source>
        <dbReference type="ARBA" id="ARBA00022454"/>
    </source>
</evidence>
<dbReference type="InterPro" id="IPR011011">
    <property type="entry name" value="Znf_FYVE_PHD"/>
</dbReference>
<evidence type="ECO:0000256" key="5">
    <source>
        <dbReference type="ARBA" id="ARBA00023254"/>
    </source>
</evidence>
<dbReference type="Proteomes" id="UP000230002">
    <property type="component" value="Unassembled WGS sequence"/>
</dbReference>
<evidence type="ECO:0000256" key="4">
    <source>
        <dbReference type="ARBA" id="ARBA00023242"/>
    </source>
</evidence>
<evidence type="ECO:0000256" key="1">
    <source>
        <dbReference type="ARBA" id="ARBA00004123"/>
    </source>
</evidence>
<keyword evidence="9" id="KW-1185">Reference proteome</keyword>
<dbReference type="Gene3D" id="3.30.40.10">
    <property type="entry name" value="Zinc/RING finger domain, C3HC4 (zinc finger)"/>
    <property type="match status" value="1"/>
</dbReference>
<comment type="caution">
    <text evidence="8">The sequence shown here is derived from an EMBL/GenBank/DDBJ whole genome shotgun (WGS) entry which is preliminary data.</text>
</comment>
<feature type="region of interest" description="Disordered" evidence="6">
    <location>
        <begin position="664"/>
        <end position="689"/>
    </location>
</feature>
<evidence type="ECO:0000256" key="6">
    <source>
        <dbReference type="SAM" id="MobiDB-lite"/>
    </source>
</evidence>
<dbReference type="AlphaFoldDB" id="A0A2G8RS37"/>
<sequence>MQAQAAKQDQHQSAITSQQSLQSIQTLLRAGLGCITYLRNLLPSDNFSESYLTSGSDALSSQPSKSDSMDTSFQRKNVSGFKIMTITRGFTEEADKLLNYMSPPHYGEARLNTYYILGRPRPDQYYKVPGTKETVPVMTLGNAMDKLSLSSSRPTQDPVAEATKMGKIPTLGEVKRSLKTLIKNLIQATTQMDALPKRRFATFKLFYYENTPDNYEPPHFRPGDVDKDKWFMTTHRKDEVPERCSVGFVHTGYHGVDVNIASVSAFLPSGEDNNAPFLGTTARTAFTAPSLTPVEEAAMRAQQIEVQRQDAAARLVVWTGDGSMGHMGTDSRYEGHADTPDHLVPVGVRNDDGSVVPYPLEERYRFNAKEAQYSGRPETIPMCIGQLAMARPQLGQEVSPTQEIDNSQVGKSTATALCSSPRSPTPTPHPRDSSYRLRQEDGSPLPPSDIPPSISSSTRELETIDTQYLKDIIMANASAPEDDGVMLDMETQQVPDFPNHGPVEQFASTHDPIADTPMDQDAEHDEIPECECGVQATDCDLCYCDGGCERWFHLWCMGYHSAQDSRVPDKFFCFDCRVRADRNWDLIVVHDLYPRMIARFKDLAIQRRGIKLFETHAPDGLSAFTKLIGCDSTVAAQVFKRLEAEGFIAQESRELDQSGLMATKAVTSKRRGRGGKANPKPRTGLRRKNLQKPVYVFVQNIKNEDIYKDYFNPDPEVEKRSLGLSDLKPERKNRRKRNDAGNRGIEANGPSASQRENTRQDADREFDRAGVLQIPVALESQTQEETQALPPEVGHCESKRKMSGGSCEESAKKAKKIKVSLGPPVDLGD</sequence>
<dbReference type="OrthoDB" id="1928087at2759"/>
<feature type="compositionally biased region" description="Polar residues" evidence="6">
    <location>
        <begin position="396"/>
        <end position="418"/>
    </location>
</feature>
<dbReference type="InterPro" id="IPR003511">
    <property type="entry name" value="HORMA_dom"/>
</dbReference>
<dbReference type="SUPFAM" id="SSF57903">
    <property type="entry name" value="FYVE/PHD zinc finger"/>
    <property type="match status" value="1"/>
</dbReference>
<dbReference type="EMBL" id="AYKW01000067">
    <property type="protein sequence ID" value="PIL24301.1"/>
    <property type="molecule type" value="Genomic_DNA"/>
</dbReference>
<dbReference type="GO" id="GO:0005634">
    <property type="term" value="C:nucleus"/>
    <property type="evidence" value="ECO:0007669"/>
    <property type="project" value="UniProtKB-SubCell"/>
</dbReference>
<dbReference type="PANTHER" id="PTHR48225">
    <property type="entry name" value="HORMA DOMAIN-CONTAINING PROTEIN 1"/>
    <property type="match status" value="1"/>
</dbReference>
<accession>A0A2G8RS37</accession>
<organism evidence="8 9">
    <name type="scientific">Ganoderma sinense ZZ0214-1</name>
    <dbReference type="NCBI Taxonomy" id="1077348"/>
    <lineage>
        <taxon>Eukaryota</taxon>
        <taxon>Fungi</taxon>
        <taxon>Dikarya</taxon>
        <taxon>Basidiomycota</taxon>
        <taxon>Agaricomycotina</taxon>
        <taxon>Agaricomycetes</taxon>
        <taxon>Polyporales</taxon>
        <taxon>Polyporaceae</taxon>
        <taxon>Ganoderma</taxon>
    </lineage>
</organism>
<feature type="domain" description="HORMA" evidence="7">
    <location>
        <begin position="18"/>
        <end position="260"/>
    </location>
</feature>
<keyword evidence="3" id="KW-0158">Chromosome</keyword>
<protein>
    <submittedName>
        <fullName evidence="8">Transcription factor</fullName>
    </submittedName>
</protein>
<dbReference type="Pfam" id="PF02301">
    <property type="entry name" value="HORMA"/>
    <property type="match status" value="2"/>
</dbReference>